<organism evidence="1 2">
    <name type="scientific">Beauveria bassiana</name>
    <name type="common">White muscardine disease fungus</name>
    <name type="synonym">Tritirachium shiotae</name>
    <dbReference type="NCBI Taxonomy" id="176275"/>
    <lineage>
        <taxon>Eukaryota</taxon>
        <taxon>Fungi</taxon>
        <taxon>Dikarya</taxon>
        <taxon>Ascomycota</taxon>
        <taxon>Pezizomycotina</taxon>
        <taxon>Sordariomycetes</taxon>
        <taxon>Hypocreomycetidae</taxon>
        <taxon>Hypocreales</taxon>
        <taxon>Cordycipitaceae</taxon>
        <taxon>Beauveria</taxon>
    </lineage>
</organism>
<dbReference type="Proteomes" id="UP000235728">
    <property type="component" value="Unassembled WGS sequence"/>
</dbReference>
<accession>A0A2N6N8N2</accession>
<protein>
    <submittedName>
        <fullName evidence="1">Uncharacterized protein</fullName>
    </submittedName>
</protein>
<evidence type="ECO:0000313" key="1">
    <source>
        <dbReference type="EMBL" id="PMB63637.1"/>
    </source>
</evidence>
<gene>
    <name evidence="1" type="ORF">BM221_010536</name>
</gene>
<evidence type="ECO:0000313" key="2">
    <source>
        <dbReference type="Proteomes" id="UP000235728"/>
    </source>
</evidence>
<proteinExistence type="predicted"/>
<dbReference type="EMBL" id="MRVG01000018">
    <property type="protein sequence ID" value="PMB63637.1"/>
    <property type="molecule type" value="Genomic_DNA"/>
</dbReference>
<reference evidence="1 2" key="1">
    <citation type="journal article" date="2016" name="Appl. Microbiol. Biotechnol.">
        <title>Characterization of T-DNA insertion mutants with decreased virulence in the entomopathogenic fungus Beauveria bassiana JEF-007.</title>
        <authorList>
            <person name="Kim S."/>
            <person name="Lee S.J."/>
            <person name="Nai Y.S."/>
            <person name="Yu J.S."/>
            <person name="Lee M.R."/>
            <person name="Yang Y.T."/>
            <person name="Kim J.S."/>
        </authorList>
    </citation>
    <scope>NUCLEOTIDE SEQUENCE [LARGE SCALE GENOMIC DNA]</scope>
    <source>
        <strain evidence="1 2">JEF-007</strain>
    </source>
</reference>
<name>A0A2N6N8N2_BEABA</name>
<comment type="caution">
    <text evidence="1">The sequence shown here is derived from an EMBL/GenBank/DDBJ whole genome shotgun (WGS) entry which is preliminary data.</text>
</comment>
<dbReference type="AlphaFoldDB" id="A0A2N6N8N2"/>
<sequence>MGQSLNTESVPEFGLVKFFGHFYRNIQVAAFDREIKSGGRVLNKLQSNIGREFETIFCGVNLEDARLCRPVQAVDIASLDTDKIYGLIQRSDDAVITVEKGVLHVIQGGIQKHTSIVPSRALDSDCFMQRAHLLKRLGDNGNIVLAEKRCI</sequence>